<proteinExistence type="predicted"/>
<dbReference type="PATRIC" id="fig|1114963.3.peg.1872"/>
<accession>A0A0J8AP97</accession>
<dbReference type="GO" id="GO:0003951">
    <property type="term" value="F:NAD+ kinase activity"/>
    <property type="evidence" value="ECO:0007669"/>
    <property type="project" value="InterPro"/>
</dbReference>
<dbReference type="GO" id="GO:0019674">
    <property type="term" value="P:NAD+ metabolic process"/>
    <property type="evidence" value="ECO:0007669"/>
    <property type="project" value="InterPro"/>
</dbReference>
<dbReference type="AlphaFoldDB" id="A0A0J8AP97"/>
<keyword evidence="1" id="KW-0808">Transferase</keyword>
<reference evidence="1 2" key="1">
    <citation type="journal article" date="2015" name="G3 (Bethesda)">
        <title>Insights into Ongoing Evolution of the Hexachlorocyclohexane Catabolic Pathway from Comparative Genomics of Ten Sphingomonadaceae Strains.</title>
        <authorList>
            <person name="Pearce S.L."/>
            <person name="Oakeshott J.G."/>
            <person name="Pandey G."/>
        </authorList>
    </citation>
    <scope>NUCLEOTIDE SEQUENCE [LARGE SCALE GENOMIC DNA]</scope>
    <source>
        <strain evidence="1 2">LL02</strain>
    </source>
</reference>
<name>A0A0J8AP97_9SPHN</name>
<organism evidence="1 2">
    <name type="scientific">Novosphingobium barchaimii LL02</name>
    <dbReference type="NCBI Taxonomy" id="1114963"/>
    <lineage>
        <taxon>Bacteria</taxon>
        <taxon>Pseudomonadati</taxon>
        <taxon>Pseudomonadota</taxon>
        <taxon>Alphaproteobacteria</taxon>
        <taxon>Sphingomonadales</taxon>
        <taxon>Sphingomonadaceae</taxon>
        <taxon>Novosphingobium</taxon>
    </lineage>
</organism>
<dbReference type="EMBL" id="JACU01000004">
    <property type="protein sequence ID" value="KMS56305.1"/>
    <property type="molecule type" value="Genomic_DNA"/>
</dbReference>
<comment type="caution">
    <text evidence="1">The sequence shown here is derived from an EMBL/GenBank/DDBJ whole genome shotgun (WGS) entry which is preliminary data.</text>
</comment>
<dbReference type="InterPro" id="IPR017437">
    <property type="entry name" value="ATP-NAD_kinase_PpnK-typ_C"/>
</dbReference>
<evidence type="ECO:0000313" key="1">
    <source>
        <dbReference type="EMBL" id="KMS56305.1"/>
    </source>
</evidence>
<sequence length="307" mass="33496">MPAPMSSPPPVSTIAPRAVFVTRETDYELLIARHATRDQARFFLETRGQRIEDVEARHHRFHAALASARGAVPGHWRQALVKRADLDRFLFARDDVVVPVGQDGLVANVAKYLDGQPVIGVNPAPDLHDGVLVRIAVDKLARLLPASAARDAAIERRTMVQATLDGGETLTALNEIFVGHRSHQSARYRIEAHGMTEDHSSSGLIVASGTGATGWARSIAQATHIDQPLGLEERAVGYWVREPFPSIVTATQMRAGKVTDVPLLITSRMNDGGVIFADGIEQDFIAFDWGRRVHVSPAPRCLHLVIG</sequence>
<dbReference type="Proteomes" id="UP000052268">
    <property type="component" value="Unassembled WGS sequence"/>
</dbReference>
<protein>
    <submittedName>
        <fullName evidence="1">Inorganic polyphosphate/ATP-NAD kinase</fullName>
    </submittedName>
</protein>
<evidence type="ECO:0000313" key="2">
    <source>
        <dbReference type="Proteomes" id="UP000052268"/>
    </source>
</evidence>
<dbReference type="SUPFAM" id="SSF111331">
    <property type="entry name" value="NAD kinase/diacylglycerol kinase-like"/>
    <property type="match status" value="1"/>
</dbReference>
<dbReference type="InterPro" id="IPR016064">
    <property type="entry name" value="NAD/diacylglycerol_kinase_sf"/>
</dbReference>
<gene>
    <name evidence="1" type="ORF">V474_15225</name>
</gene>
<dbReference type="PANTHER" id="PTHR13158:SF5">
    <property type="entry name" value="NAD KINASE 2, MITOCHONDRIAL"/>
    <property type="match status" value="1"/>
</dbReference>
<dbReference type="Gene3D" id="2.60.200.30">
    <property type="entry name" value="Probable inorganic polyphosphate/atp-NAD kinase, domain 2"/>
    <property type="match status" value="1"/>
</dbReference>
<keyword evidence="1" id="KW-0418">Kinase</keyword>
<dbReference type="PANTHER" id="PTHR13158">
    <property type="match status" value="1"/>
</dbReference>
<keyword evidence="2" id="KW-1185">Reference proteome</keyword>